<dbReference type="OrthoDB" id="3035575at2"/>
<evidence type="ECO:0008006" key="3">
    <source>
        <dbReference type="Google" id="ProtNLM"/>
    </source>
</evidence>
<dbReference type="Proteomes" id="UP000325054">
    <property type="component" value="Unassembled WGS sequence"/>
</dbReference>
<name>A0A5D4TQV3_9BACI</name>
<protein>
    <recommendedName>
        <fullName evidence="3">PIN domain-containing protein</fullName>
    </recommendedName>
</protein>
<sequence>MKYDFSEYPICDADMWVYLWLSDYINRVFDKYGKLVFADVVEQEILEWENGDNKYKDIAHFFKACKVEEQVIVINHEEHIEAGDRLILEQALMDLDFKHGLRNSPREKDKGEFVSALYADHFNIPFMKTNDNSFQDGGRGKKEFPELRIKNWYSLVEEFSVDQDEKIKIRRLIDEEQKIMKRKHETYKVEKKKEDLLQAFADKFNGKRL</sequence>
<evidence type="ECO:0000313" key="2">
    <source>
        <dbReference type="Proteomes" id="UP000325054"/>
    </source>
</evidence>
<gene>
    <name evidence="1" type="ORF">FZC80_14870</name>
</gene>
<comment type="caution">
    <text evidence="1">The sequence shown here is derived from an EMBL/GenBank/DDBJ whole genome shotgun (WGS) entry which is preliminary data.</text>
</comment>
<proteinExistence type="predicted"/>
<organism evidence="1 2">
    <name type="scientific">Rossellomorea aquimaris</name>
    <dbReference type="NCBI Taxonomy" id="189382"/>
    <lineage>
        <taxon>Bacteria</taxon>
        <taxon>Bacillati</taxon>
        <taxon>Bacillota</taxon>
        <taxon>Bacilli</taxon>
        <taxon>Bacillales</taxon>
        <taxon>Bacillaceae</taxon>
        <taxon>Rossellomorea</taxon>
    </lineage>
</organism>
<reference evidence="1 2" key="1">
    <citation type="submission" date="2019-08" db="EMBL/GenBank/DDBJ databases">
        <title>Bacillus genomes from the desert of Cuatro Cienegas, Coahuila.</title>
        <authorList>
            <person name="Olmedo-Alvarez G."/>
        </authorList>
    </citation>
    <scope>NUCLEOTIDE SEQUENCE [LARGE SCALE GENOMIC DNA]</scope>
    <source>
        <strain evidence="1 2">CH451a_14T</strain>
    </source>
</reference>
<evidence type="ECO:0000313" key="1">
    <source>
        <dbReference type="EMBL" id="TYS76584.1"/>
    </source>
</evidence>
<dbReference type="EMBL" id="VTEW01000012">
    <property type="protein sequence ID" value="TYS76584.1"/>
    <property type="molecule type" value="Genomic_DNA"/>
</dbReference>
<dbReference type="RefSeq" id="WP_148992284.1">
    <property type="nucleotide sequence ID" value="NZ_VTEW01000012.1"/>
</dbReference>
<accession>A0A5D4TQV3</accession>
<dbReference type="AlphaFoldDB" id="A0A5D4TQV3"/>